<feature type="region of interest" description="Disordered" evidence="1">
    <location>
        <begin position="18"/>
        <end position="63"/>
    </location>
</feature>
<dbReference type="Proteomes" id="UP000829647">
    <property type="component" value="Chromosome"/>
</dbReference>
<protein>
    <recommendedName>
        <fullName evidence="5">Lipoprotein</fullName>
    </recommendedName>
</protein>
<dbReference type="PROSITE" id="PS51257">
    <property type="entry name" value="PROKAR_LIPOPROTEIN"/>
    <property type="match status" value="1"/>
</dbReference>
<accession>A0ABY4JBG6</accession>
<keyword evidence="2" id="KW-0732">Signal</keyword>
<keyword evidence="4" id="KW-1185">Reference proteome</keyword>
<feature type="compositionally biased region" description="Polar residues" evidence="1">
    <location>
        <begin position="22"/>
        <end position="37"/>
    </location>
</feature>
<proteinExistence type="predicted"/>
<organism evidence="3 4">
    <name type="scientific">Hymenobacter sublimis</name>
    <dbReference type="NCBI Taxonomy" id="2933777"/>
    <lineage>
        <taxon>Bacteria</taxon>
        <taxon>Pseudomonadati</taxon>
        <taxon>Bacteroidota</taxon>
        <taxon>Cytophagia</taxon>
        <taxon>Cytophagales</taxon>
        <taxon>Hymenobacteraceae</taxon>
        <taxon>Hymenobacter</taxon>
    </lineage>
</organism>
<feature type="compositionally biased region" description="Basic and acidic residues" evidence="1">
    <location>
        <begin position="48"/>
        <end position="63"/>
    </location>
</feature>
<sequence>MKTWRFLLHGLLITAGGAGASSCEQKPATSESETAQKQAVALQGPESSQKKPEFPKGVGERDAKKQRGFKKLTGYFLADHDKNRYGQGYFVSREIMDEVIHQDGSDGVRIYLAQAKKNDAPYLIIVGTKEDSAHIHRDLVSTDKTGNIVGTSYLVVRSDDKCPENCDADSPFYHK</sequence>
<feature type="chain" id="PRO_5045621715" description="Lipoprotein" evidence="2">
    <location>
        <begin position="21"/>
        <end position="175"/>
    </location>
</feature>
<feature type="signal peptide" evidence="2">
    <location>
        <begin position="1"/>
        <end position="20"/>
    </location>
</feature>
<evidence type="ECO:0000313" key="3">
    <source>
        <dbReference type="EMBL" id="UPL50165.1"/>
    </source>
</evidence>
<evidence type="ECO:0008006" key="5">
    <source>
        <dbReference type="Google" id="ProtNLM"/>
    </source>
</evidence>
<gene>
    <name evidence="3" type="ORF">MWH26_04460</name>
</gene>
<dbReference type="RefSeq" id="WP_247976210.1">
    <property type="nucleotide sequence ID" value="NZ_CP095848.1"/>
</dbReference>
<evidence type="ECO:0000256" key="1">
    <source>
        <dbReference type="SAM" id="MobiDB-lite"/>
    </source>
</evidence>
<name>A0ABY4JBG6_9BACT</name>
<evidence type="ECO:0000256" key="2">
    <source>
        <dbReference type="SAM" id="SignalP"/>
    </source>
</evidence>
<dbReference type="EMBL" id="CP095848">
    <property type="protein sequence ID" value="UPL50165.1"/>
    <property type="molecule type" value="Genomic_DNA"/>
</dbReference>
<reference evidence="3 4" key="1">
    <citation type="submission" date="2022-04" db="EMBL/GenBank/DDBJ databases">
        <title>Hymenobacter sp. isolated from the air.</title>
        <authorList>
            <person name="Won M."/>
            <person name="Lee C.-M."/>
            <person name="Woen H.-Y."/>
            <person name="Kwon S.-W."/>
        </authorList>
    </citation>
    <scope>NUCLEOTIDE SEQUENCE [LARGE SCALE GENOMIC DNA]</scope>
    <source>
        <strain evidence="4">5516 S-25</strain>
    </source>
</reference>
<evidence type="ECO:0000313" key="4">
    <source>
        <dbReference type="Proteomes" id="UP000829647"/>
    </source>
</evidence>